<evidence type="ECO:0000313" key="3">
    <source>
        <dbReference type="Proteomes" id="UP000266841"/>
    </source>
</evidence>
<gene>
    <name evidence="2" type="ORF">THAOC_25812</name>
</gene>
<feature type="non-terminal residue" evidence="2">
    <location>
        <position position="1"/>
    </location>
</feature>
<proteinExistence type="predicted"/>
<dbReference type="AlphaFoldDB" id="K0RQC0"/>
<organism evidence="2 3">
    <name type="scientific">Thalassiosira oceanica</name>
    <name type="common">Marine diatom</name>
    <dbReference type="NCBI Taxonomy" id="159749"/>
    <lineage>
        <taxon>Eukaryota</taxon>
        <taxon>Sar</taxon>
        <taxon>Stramenopiles</taxon>
        <taxon>Ochrophyta</taxon>
        <taxon>Bacillariophyta</taxon>
        <taxon>Coscinodiscophyceae</taxon>
        <taxon>Thalassiosirophycidae</taxon>
        <taxon>Thalassiosirales</taxon>
        <taxon>Thalassiosiraceae</taxon>
        <taxon>Thalassiosira</taxon>
    </lineage>
</organism>
<sequence length="100" mass="10388">SHGPLGRTSSHIERAASPRAPGPSPSPGGEAIQIRDIRFTATSEAGKSETGRHSGKIARDGITSEQHIGADKSTTDGRRCIDGCLRLTEATDRPNGTVGV</sequence>
<keyword evidence="3" id="KW-1185">Reference proteome</keyword>
<name>K0RQC0_THAOC</name>
<protein>
    <submittedName>
        <fullName evidence="2">Uncharacterized protein</fullName>
    </submittedName>
</protein>
<reference evidence="2 3" key="1">
    <citation type="journal article" date="2012" name="Genome Biol.">
        <title>Genome and low-iron response of an oceanic diatom adapted to chronic iron limitation.</title>
        <authorList>
            <person name="Lommer M."/>
            <person name="Specht M."/>
            <person name="Roy A.S."/>
            <person name="Kraemer L."/>
            <person name="Andreson R."/>
            <person name="Gutowska M.A."/>
            <person name="Wolf J."/>
            <person name="Bergner S.V."/>
            <person name="Schilhabel M.B."/>
            <person name="Klostermeier U.C."/>
            <person name="Beiko R.G."/>
            <person name="Rosenstiel P."/>
            <person name="Hippler M."/>
            <person name="Laroche J."/>
        </authorList>
    </citation>
    <scope>NUCLEOTIDE SEQUENCE [LARGE SCALE GENOMIC DNA]</scope>
    <source>
        <strain evidence="2 3">CCMP1005</strain>
    </source>
</reference>
<feature type="region of interest" description="Disordered" evidence="1">
    <location>
        <begin position="1"/>
        <end position="74"/>
    </location>
</feature>
<accession>K0RQC0</accession>
<dbReference type="Proteomes" id="UP000266841">
    <property type="component" value="Unassembled WGS sequence"/>
</dbReference>
<dbReference type="EMBL" id="AGNL01035668">
    <property type="protein sequence ID" value="EJK54549.1"/>
    <property type="molecule type" value="Genomic_DNA"/>
</dbReference>
<evidence type="ECO:0000313" key="2">
    <source>
        <dbReference type="EMBL" id="EJK54549.1"/>
    </source>
</evidence>
<comment type="caution">
    <text evidence="2">The sequence shown here is derived from an EMBL/GenBank/DDBJ whole genome shotgun (WGS) entry which is preliminary data.</text>
</comment>
<evidence type="ECO:0000256" key="1">
    <source>
        <dbReference type="SAM" id="MobiDB-lite"/>
    </source>
</evidence>